<name>A0A4Z2HDC4_9TELE</name>
<dbReference type="Proteomes" id="UP000314294">
    <property type="component" value="Unassembled WGS sequence"/>
</dbReference>
<accession>A0A4Z2HDC4</accession>
<gene>
    <name evidence="1" type="ORF">EYF80_026959</name>
</gene>
<proteinExistence type="predicted"/>
<keyword evidence="2" id="KW-1185">Reference proteome</keyword>
<dbReference type="AlphaFoldDB" id="A0A4Z2HDC4"/>
<protein>
    <submittedName>
        <fullName evidence="1">Uncharacterized protein</fullName>
    </submittedName>
</protein>
<sequence length="67" mass="7988">MMLHPAQTYTPPQCAGLCSRECVESLEVTWGGTETQQRSRDMIWRWSEVERWRSGEVERWRRGEAEM</sequence>
<comment type="caution">
    <text evidence="1">The sequence shown here is derived from an EMBL/GenBank/DDBJ whole genome shotgun (WGS) entry which is preliminary data.</text>
</comment>
<organism evidence="1 2">
    <name type="scientific">Liparis tanakae</name>
    <name type="common">Tanaka's snailfish</name>
    <dbReference type="NCBI Taxonomy" id="230148"/>
    <lineage>
        <taxon>Eukaryota</taxon>
        <taxon>Metazoa</taxon>
        <taxon>Chordata</taxon>
        <taxon>Craniata</taxon>
        <taxon>Vertebrata</taxon>
        <taxon>Euteleostomi</taxon>
        <taxon>Actinopterygii</taxon>
        <taxon>Neopterygii</taxon>
        <taxon>Teleostei</taxon>
        <taxon>Neoteleostei</taxon>
        <taxon>Acanthomorphata</taxon>
        <taxon>Eupercaria</taxon>
        <taxon>Perciformes</taxon>
        <taxon>Cottioidei</taxon>
        <taxon>Cottales</taxon>
        <taxon>Liparidae</taxon>
        <taxon>Liparis</taxon>
    </lineage>
</organism>
<evidence type="ECO:0000313" key="2">
    <source>
        <dbReference type="Proteomes" id="UP000314294"/>
    </source>
</evidence>
<dbReference type="EMBL" id="SRLO01000285">
    <property type="protein sequence ID" value="TNN62884.1"/>
    <property type="molecule type" value="Genomic_DNA"/>
</dbReference>
<reference evidence="1 2" key="1">
    <citation type="submission" date="2019-03" db="EMBL/GenBank/DDBJ databases">
        <title>First draft genome of Liparis tanakae, snailfish: a comprehensive survey of snailfish specific genes.</title>
        <authorList>
            <person name="Kim W."/>
            <person name="Song I."/>
            <person name="Jeong J.-H."/>
            <person name="Kim D."/>
            <person name="Kim S."/>
            <person name="Ryu S."/>
            <person name="Song J.Y."/>
            <person name="Lee S.K."/>
        </authorList>
    </citation>
    <scope>NUCLEOTIDE SEQUENCE [LARGE SCALE GENOMIC DNA]</scope>
    <source>
        <tissue evidence="1">Muscle</tissue>
    </source>
</reference>
<evidence type="ECO:0000313" key="1">
    <source>
        <dbReference type="EMBL" id="TNN62884.1"/>
    </source>
</evidence>